<dbReference type="EMBL" id="NMVI01000010">
    <property type="protein sequence ID" value="OYN89203.1"/>
    <property type="molecule type" value="Genomic_DNA"/>
</dbReference>
<dbReference type="InterPro" id="IPR036894">
    <property type="entry name" value="YbaB-like_sf"/>
</dbReference>
<feature type="region of interest" description="Disordered" evidence="1">
    <location>
        <begin position="1"/>
        <end position="33"/>
    </location>
</feature>
<evidence type="ECO:0000313" key="2">
    <source>
        <dbReference type="EMBL" id="OYN89203.1"/>
    </source>
</evidence>
<organism evidence="2 3">
    <name type="scientific">Parenemella sanctibonifatiensis</name>
    <dbReference type="NCBI Taxonomy" id="2016505"/>
    <lineage>
        <taxon>Bacteria</taxon>
        <taxon>Bacillati</taxon>
        <taxon>Actinomycetota</taxon>
        <taxon>Actinomycetes</taxon>
        <taxon>Propionibacteriales</taxon>
        <taxon>Propionibacteriaceae</taxon>
        <taxon>Parenemella</taxon>
    </lineage>
</organism>
<comment type="caution">
    <text evidence="2">The sequence shown here is derived from an EMBL/GenBank/DDBJ whole genome shotgun (WGS) entry which is preliminary data.</text>
</comment>
<reference evidence="2 3" key="1">
    <citation type="submission" date="2017-07" db="EMBL/GenBank/DDBJ databases">
        <title>Draft whole genome sequences of clinical Proprionibacteriaceae strains.</title>
        <authorList>
            <person name="Bernier A.-M."/>
            <person name="Bernard K."/>
            <person name="Domingo M.-C."/>
        </authorList>
    </citation>
    <scope>NUCLEOTIDE SEQUENCE [LARGE SCALE GENOMIC DNA]</scope>
    <source>
        <strain evidence="2 3">NML 160184</strain>
    </source>
</reference>
<dbReference type="Gene3D" id="3.30.1310.10">
    <property type="entry name" value="Nucleoid-associated protein YbaB-like domain"/>
    <property type="match status" value="1"/>
</dbReference>
<dbReference type="GO" id="GO:0003677">
    <property type="term" value="F:DNA binding"/>
    <property type="evidence" value="ECO:0007669"/>
    <property type="project" value="InterPro"/>
</dbReference>
<proteinExistence type="predicted"/>
<evidence type="ECO:0008006" key="4">
    <source>
        <dbReference type="Google" id="ProtNLM"/>
    </source>
</evidence>
<accession>A0A255EM50</accession>
<dbReference type="Pfam" id="PF02575">
    <property type="entry name" value="YbaB_DNA_bd"/>
    <property type="match status" value="1"/>
</dbReference>
<feature type="compositionally biased region" description="Polar residues" evidence="1">
    <location>
        <begin position="20"/>
        <end position="30"/>
    </location>
</feature>
<sequence length="215" mass="23327">MGTRVPCQARQPPGKGDAVTDSSARGTGSLNPDAVTVTSAAADLHNGDLETMARDLGQRQETLRKEYAASTDQLRELLAAVGEIEGQGYAEDGAVRATVDAQNRIVDLELSPEALRLGSIERLRNAIVDALDFAYAHAQQQIREAGGMLGDDDPVQAYLDVMPEVATVLPRGFGAAHRRPDETDPTDPDADTEPNEDSGRSWTNDQWQRERNPYE</sequence>
<gene>
    <name evidence="2" type="ORF">CGZ92_03080</name>
</gene>
<dbReference type="AlphaFoldDB" id="A0A255EM50"/>
<dbReference type="SUPFAM" id="SSF82607">
    <property type="entry name" value="YbaB-like"/>
    <property type="match status" value="1"/>
</dbReference>
<dbReference type="Proteomes" id="UP000216533">
    <property type="component" value="Unassembled WGS sequence"/>
</dbReference>
<name>A0A255EM50_9ACTN</name>
<evidence type="ECO:0000256" key="1">
    <source>
        <dbReference type="SAM" id="MobiDB-lite"/>
    </source>
</evidence>
<protein>
    <recommendedName>
        <fullName evidence="4">YbaB/EbfC family DNA-binding protein</fullName>
    </recommendedName>
</protein>
<feature type="compositionally biased region" description="Acidic residues" evidence="1">
    <location>
        <begin position="183"/>
        <end position="196"/>
    </location>
</feature>
<evidence type="ECO:0000313" key="3">
    <source>
        <dbReference type="Proteomes" id="UP000216533"/>
    </source>
</evidence>
<dbReference type="InterPro" id="IPR004401">
    <property type="entry name" value="YbaB/EbfC"/>
</dbReference>
<feature type="region of interest" description="Disordered" evidence="1">
    <location>
        <begin position="171"/>
        <end position="215"/>
    </location>
</feature>